<feature type="region of interest" description="Disordered" evidence="4">
    <location>
        <begin position="285"/>
        <end position="316"/>
    </location>
</feature>
<dbReference type="InterPro" id="IPR008969">
    <property type="entry name" value="CarboxyPept-like_regulatory"/>
</dbReference>
<evidence type="ECO:0000256" key="2">
    <source>
        <dbReference type="ARBA" id="ARBA00023136"/>
    </source>
</evidence>
<dbReference type="InterPro" id="IPR012910">
    <property type="entry name" value="Plug_dom"/>
</dbReference>
<reference evidence="8" key="1">
    <citation type="submission" date="2021-03" db="EMBL/GenBank/DDBJ databases">
        <authorList>
            <person name="Kim M.K."/>
        </authorList>
    </citation>
    <scope>NUCLEOTIDE SEQUENCE</scope>
    <source>
        <strain evidence="8">BT186</strain>
    </source>
</reference>
<dbReference type="EMBL" id="JAFLQZ010000002">
    <property type="protein sequence ID" value="MBO0357086.1"/>
    <property type="molecule type" value="Genomic_DNA"/>
</dbReference>
<dbReference type="Pfam" id="PF07715">
    <property type="entry name" value="Plug"/>
    <property type="match status" value="1"/>
</dbReference>
<dbReference type="RefSeq" id="WP_206981451.1">
    <property type="nucleotide sequence ID" value="NZ_JAFLQZ010000002.1"/>
</dbReference>
<dbReference type="SUPFAM" id="SSF56935">
    <property type="entry name" value="Porins"/>
    <property type="match status" value="1"/>
</dbReference>
<dbReference type="GO" id="GO:0009279">
    <property type="term" value="C:cell outer membrane"/>
    <property type="evidence" value="ECO:0007669"/>
    <property type="project" value="UniProtKB-SubCell"/>
</dbReference>
<feature type="region of interest" description="Disordered" evidence="4">
    <location>
        <begin position="813"/>
        <end position="834"/>
    </location>
</feature>
<feature type="chain" id="PRO_5036913860" evidence="5">
    <location>
        <begin position="21"/>
        <end position="834"/>
    </location>
</feature>
<name>A0A939J9I1_9BACT</name>
<sequence length="834" mass="91998">MKQTSILLLAAVLGVSVAQAQTSPPVPVKSSRKGTSRFFGTVVDGTTQKPVEYATVTLLPATGTTPVTGTTCDAQGKFEMKDVPAGTYRLQISFVGYANKVGPLTVGTEPMSLGVIKLTPSAQKLGEVTVTGQRALVETKPDRIVYNAEQDATNAGGNAADVFRKTPLLNVDVDGNVQLRGSSNLRVLINNKPSAMLAGNLAEALKQIPADQIKAVEVVTSPSAKYDGEGSGGVINIVLKKNSLQGTNGSVGASAGNRNQSLNGSLNVRRGKVGVNTRLSSFRNSYPYRSSTTRTDLTPAGEGELLQRSTSESVGTGGYGQLELTYDPSKLHSFTLSANGNLYTSRSPQDLFNEYIDLSAPDPRRPRRDTLYTRQIRQRYEGRNYDFNAGYTRTFGDDQPRREWSMLAQHTRSNNNGRYSLDQYPFFPFETRLQEYQERSGNLARNLETTLQTDYTHPFSEKNTLEGGAKAILRDVSSTYSLDTLLQAKQTDFVRSLRRSNAFDYSQNVVAAYGTYNMAASEKYSLNLGTRVEYTAIAGDFSGAESRFTNSYFNLLPHLSATRNLAKPGHTLRFSFSRRIQRPNIYFLNPYVNQSSPNNVRYGNPNLSPELTNSYEFSYSTFSKKGSLNASTYMRRTGNSIESYNLYNDELARTETTYGNLATNSTYGVSLYGSLKPIEKWNISSNVNTDYTRLKSASLNRTSSRFSLYMSLNSSLKMGKLYSLQAYGGFSTGGVGLQSRYSGYSYYSMGIKRTFLKEKADLTLNANNFFQAGREFRNTTETAQFRSSSTSYQYQRTVRLAFNYRFGKIDASGQRQRRSIRNDDSKGGGGGNGG</sequence>
<dbReference type="Proteomes" id="UP000664144">
    <property type="component" value="Unassembled WGS sequence"/>
</dbReference>
<dbReference type="Pfam" id="PF13715">
    <property type="entry name" value="CarbopepD_reg_2"/>
    <property type="match status" value="1"/>
</dbReference>
<feature type="compositionally biased region" description="Polar residues" evidence="4">
    <location>
        <begin position="285"/>
        <end position="296"/>
    </location>
</feature>
<dbReference type="Gene3D" id="2.170.130.10">
    <property type="entry name" value="TonB-dependent receptor, plug domain"/>
    <property type="match status" value="1"/>
</dbReference>
<accession>A0A939J9I1</accession>
<keyword evidence="2" id="KW-0472">Membrane</keyword>
<evidence type="ECO:0000313" key="8">
    <source>
        <dbReference type="EMBL" id="MBO0357086.1"/>
    </source>
</evidence>
<feature type="signal peptide" evidence="5">
    <location>
        <begin position="1"/>
        <end position="20"/>
    </location>
</feature>
<dbReference type="InterPro" id="IPR041700">
    <property type="entry name" value="OMP_b-brl_3"/>
</dbReference>
<organism evidence="8 9">
    <name type="scientific">Hymenobacter telluris</name>
    <dbReference type="NCBI Taxonomy" id="2816474"/>
    <lineage>
        <taxon>Bacteria</taxon>
        <taxon>Pseudomonadati</taxon>
        <taxon>Bacteroidota</taxon>
        <taxon>Cytophagia</taxon>
        <taxon>Cytophagales</taxon>
        <taxon>Hymenobacteraceae</taxon>
        <taxon>Hymenobacter</taxon>
    </lineage>
</organism>
<keyword evidence="5" id="KW-0732">Signal</keyword>
<keyword evidence="3" id="KW-0998">Cell outer membrane</keyword>
<protein>
    <submittedName>
        <fullName evidence="8">TonB-dependent receptor</fullName>
    </submittedName>
</protein>
<dbReference type="Gene3D" id="2.40.170.20">
    <property type="entry name" value="TonB-dependent receptor, beta-barrel domain"/>
    <property type="match status" value="1"/>
</dbReference>
<evidence type="ECO:0000259" key="7">
    <source>
        <dbReference type="Pfam" id="PF14905"/>
    </source>
</evidence>
<evidence type="ECO:0000256" key="3">
    <source>
        <dbReference type="ARBA" id="ARBA00023237"/>
    </source>
</evidence>
<keyword evidence="9" id="KW-1185">Reference proteome</keyword>
<comment type="caution">
    <text evidence="8">The sequence shown here is derived from an EMBL/GenBank/DDBJ whole genome shotgun (WGS) entry which is preliminary data.</text>
</comment>
<evidence type="ECO:0000259" key="6">
    <source>
        <dbReference type="Pfam" id="PF07715"/>
    </source>
</evidence>
<dbReference type="Pfam" id="PF14905">
    <property type="entry name" value="OMP_b-brl_3"/>
    <property type="match status" value="1"/>
</dbReference>
<dbReference type="SUPFAM" id="SSF49464">
    <property type="entry name" value="Carboxypeptidase regulatory domain-like"/>
    <property type="match status" value="1"/>
</dbReference>
<dbReference type="InterPro" id="IPR037066">
    <property type="entry name" value="Plug_dom_sf"/>
</dbReference>
<comment type="subcellular location">
    <subcellularLocation>
        <location evidence="1">Cell outer membrane</location>
    </subcellularLocation>
</comment>
<dbReference type="PANTHER" id="PTHR40980:SF4">
    <property type="entry name" value="TONB-DEPENDENT RECEPTOR-LIKE BETA-BARREL DOMAIN-CONTAINING PROTEIN"/>
    <property type="match status" value="1"/>
</dbReference>
<keyword evidence="8" id="KW-0675">Receptor</keyword>
<evidence type="ECO:0000256" key="5">
    <source>
        <dbReference type="SAM" id="SignalP"/>
    </source>
</evidence>
<evidence type="ECO:0000313" key="9">
    <source>
        <dbReference type="Proteomes" id="UP000664144"/>
    </source>
</evidence>
<dbReference type="PANTHER" id="PTHR40980">
    <property type="entry name" value="PLUG DOMAIN-CONTAINING PROTEIN"/>
    <property type="match status" value="1"/>
</dbReference>
<proteinExistence type="predicted"/>
<gene>
    <name evidence="8" type="ORF">J0X19_03935</name>
</gene>
<dbReference type="AlphaFoldDB" id="A0A939J9I1"/>
<feature type="domain" description="Outer membrane protein beta-barrel" evidence="7">
    <location>
        <begin position="398"/>
        <end position="804"/>
    </location>
</feature>
<dbReference type="Gene3D" id="2.60.40.1120">
    <property type="entry name" value="Carboxypeptidase-like, regulatory domain"/>
    <property type="match status" value="1"/>
</dbReference>
<dbReference type="InterPro" id="IPR036942">
    <property type="entry name" value="Beta-barrel_TonB_sf"/>
</dbReference>
<feature type="domain" description="TonB-dependent receptor plug" evidence="6">
    <location>
        <begin position="144"/>
        <end position="234"/>
    </location>
</feature>
<evidence type="ECO:0000256" key="4">
    <source>
        <dbReference type="SAM" id="MobiDB-lite"/>
    </source>
</evidence>
<evidence type="ECO:0000256" key="1">
    <source>
        <dbReference type="ARBA" id="ARBA00004442"/>
    </source>
</evidence>